<evidence type="ECO:0000313" key="24">
    <source>
        <dbReference type="Proteomes" id="UP001458880"/>
    </source>
</evidence>
<evidence type="ECO:0000256" key="11">
    <source>
        <dbReference type="ARBA" id="ARBA00022737"/>
    </source>
</evidence>
<evidence type="ECO:0000256" key="9">
    <source>
        <dbReference type="ARBA" id="ARBA00022679"/>
    </source>
</evidence>
<evidence type="ECO:0000256" key="18">
    <source>
        <dbReference type="ARBA" id="ARBA00023264"/>
    </source>
</evidence>
<sequence length="795" mass="90438">MTGKRSRSFKCAVHHRDREVSSENDFHLLLIEPSLFHKMVRIIAEEFLTDERDRKYYADHYTCCPPPLFIIIITLVELGFFIYYTVTTGEVNPAGPVPIDSIFIYRPDKRIEIWRFVLYMMLHAGWLHLGFNLVVQLLVGLPLEMVHGSGRVFLIYMAGVLAGSLGTSVFDTDVYLVGASGGVYALLAAHLANVLLNYNNMQCGILRLVGIFAIASCDVGYAIYSRYNIETLGPPVSYVAHLTGALAGLTIGLLVLKNFEQKLHEQLLWWVALGVYAACTIFAVIFNIMNPTVVIESVENLGDGVRSQYVYMLFRMFRRMLNTVIETTINSQYESVVYPSPFHQNDISHLNWLCSATPCFPIPAKNVKILHEPQEFYAALYEKCSAAQNRITLVSLYLGNGQLETNLVKAMLNNANFIDGTLKINILLDYTRGSRFTNNSRTALIPLLKQNDHSCNVSLYHTPVLRGLRKKLAPNRWNELFGLQHMKLYIFDNTLIISGANLSNDYFTNRQDRYFMITDKHLCDFYCGLVNKVQQFSLQLNKYDKVSLSTGWTQLPYEGSKNKFIEKAGNMVENYVLDARDEQNSHTKDGYDTWVFPLVQMGQLGIEQDAVVTDRILAEAPRGTQLYIATGYFNLTHQYMETIIYNTQAKCKLLMAHPNANGFKGAKGPAGGIPDAYSLIAQKFRSKLEKLNQTNRVSLQEYLKPGWTYHAKGLWYYAPEARYPALSLIGSPNFGERSVKKDLETQIAIVTENEDLRKAMHEECRKLYALGLPATETRIIPKWVYAMVFFFRAYF</sequence>
<dbReference type="SMART" id="SM00155">
    <property type="entry name" value="PLDc"/>
    <property type="match status" value="1"/>
</dbReference>
<evidence type="ECO:0000256" key="15">
    <source>
        <dbReference type="ARBA" id="ARBA00023098"/>
    </source>
</evidence>
<evidence type="ECO:0000256" key="20">
    <source>
        <dbReference type="RuleBase" id="RU365024"/>
    </source>
</evidence>
<keyword evidence="17 20" id="KW-0594">Phospholipid biosynthesis</keyword>
<dbReference type="Proteomes" id="UP001458880">
    <property type="component" value="Unassembled WGS sequence"/>
</dbReference>
<keyword evidence="8" id="KW-0645">Protease</keyword>
<dbReference type="PANTHER" id="PTHR12586:SF1">
    <property type="entry name" value="CDP-DIACYLGLYCEROL--GLYCEROL-3-PHOSPHATE 3-PHOSPHATIDYLTRANSFERASE, MITOCHONDRIAL"/>
    <property type="match status" value="1"/>
</dbReference>
<keyword evidence="24" id="KW-1185">Reference proteome</keyword>
<dbReference type="SUPFAM" id="SSF144091">
    <property type="entry name" value="Rhomboid-like"/>
    <property type="match status" value="1"/>
</dbReference>
<keyword evidence="14 21" id="KW-1133">Transmembrane helix</keyword>
<evidence type="ECO:0000256" key="8">
    <source>
        <dbReference type="ARBA" id="ARBA00022670"/>
    </source>
</evidence>
<dbReference type="GO" id="GO:0008444">
    <property type="term" value="F:CDP-diacylglycerol-glycerol-3-phosphate 3-phosphatidyltransferase activity"/>
    <property type="evidence" value="ECO:0007669"/>
    <property type="project" value="UniProtKB-EC"/>
</dbReference>
<feature type="transmembrane region" description="Helical" evidence="21">
    <location>
        <begin position="68"/>
        <end position="86"/>
    </location>
</feature>
<feature type="transmembrane region" description="Helical" evidence="21">
    <location>
        <begin position="236"/>
        <end position="256"/>
    </location>
</feature>
<proteinExistence type="inferred from homology"/>
<evidence type="ECO:0000259" key="22">
    <source>
        <dbReference type="PROSITE" id="PS50035"/>
    </source>
</evidence>
<dbReference type="CDD" id="cd09137">
    <property type="entry name" value="PLDc_PGS1_euk_2"/>
    <property type="match status" value="1"/>
</dbReference>
<dbReference type="GO" id="GO:0016020">
    <property type="term" value="C:membrane"/>
    <property type="evidence" value="ECO:0007669"/>
    <property type="project" value="UniProtKB-SubCell"/>
</dbReference>
<dbReference type="PANTHER" id="PTHR12586">
    <property type="entry name" value="CDP-DIACYLGLYCEROL--SERINE O-PHOSPHATIDYLTRANSFERASE"/>
    <property type="match status" value="1"/>
</dbReference>
<evidence type="ECO:0000256" key="3">
    <source>
        <dbReference type="ARBA" id="ARBA00004141"/>
    </source>
</evidence>
<feature type="transmembrane region" description="Helical" evidence="21">
    <location>
        <begin position="268"/>
        <end position="289"/>
    </location>
</feature>
<evidence type="ECO:0000256" key="6">
    <source>
        <dbReference type="ARBA" id="ARBA00010682"/>
    </source>
</evidence>
<gene>
    <name evidence="23" type="ORF">QE152_g30765</name>
</gene>
<dbReference type="EC" id="2.7.8.5" evidence="20"/>
<evidence type="ECO:0000256" key="5">
    <source>
        <dbReference type="ARBA" id="ARBA00009045"/>
    </source>
</evidence>
<dbReference type="GO" id="GO:0006508">
    <property type="term" value="P:proteolysis"/>
    <property type="evidence" value="ECO:0007669"/>
    <property type="project" value="UniProtKB-KW"/>
</dbReference>
<evidence type="ECO:0000256" key="14">
    <source>
        <dbReference type="ARBA" id="ARBA00022989"/>
    </source>
</evidence>
<feature type="domain" description="PLD phosphodiesterase" evidence="22">
    <location>
        <begin position="480"/>
        <end position="506"/>
    </location>
</feature>
<evidence type="ECO:0000313" key="23">
    <source>
        <dbReference type="EMBL" id="KAK9701226.1"/>
    </source>
</evidence>
<dbReference type="Gene3D" id="3.30.870.10">
    <property type="entry name" value="Endonuclease Chain A"/>
    <property type="match status" value="2"/>
</dbReference>
<feature type="transmembrane region" description="Helical" evidence="21">
    <location>
        <begin position="116"/>
        <end position="141"/>
    </location>
</feature>
<comment type="similarity">
    <text evidence="6 20">Belongs to the CDP-alcohol phosphatidyltransferase class-II family.</text>
</comment>
<keyword evidence="16 21" id="KW-0472">Membrane</keyword>
<evidence type="ECO:0000256" key="13">
    <source>
        <dbReference type="ARBA" id="ARBA00022825"/>
    </source>
</evidence>
<keyword evidence="20" id="KW-0547">Nucleotide-binding</keyword>
<dbReference type="CDD" id="cd09135">
    <property type="entry name" value="PLDc_PGS1_euk_1"/>
    <property type="match status" value="1"/>
</dbReference>
<keyword evidence="12" id="KW-0378">Hydrolase</keyword>
<keyword evidence="13" id="KW-0720">Serine protease</keyword>
<dbReference type="PROSITE" id="PS50035">
    <property type="entry name" value="PLD"/>
    <property type="match status" value="1"/>
</dbReference>
<feature type="transmembrane region" description="Helical" evidence="21">
    <location>
        <begin position="153"/>
        <end position="170"/>
    </location>
</feature>
<dbReference type="AlphaFoldDB" id="A0AAW1JDQ7"/>
<dbReference type="InterPro" id="IPR016270">
    <property type="entry name" value="PGS1"/>
</dbReference>
<evidence type="ECO:0000256" key="21">
    <source>
        <dbReference type="SAM" id="Phobius"/>
    </source>
</evidence>
<keyword evidence="9 20" id="KW-0808">Transferase</keyword>
<keyword evidence="10 21" id="KW-0812">Transmembrane</keyword>
<accession>A0AAW1JDQ7</accession>
<feature type="transmembrane region" description="Helical" evidence="21">
    <location>
        <begin position="176"/>
        <end position="198"/>
    </location>
</feature>
<dbReference type="FunFam" id="1.20.1540.10:FF:000007">
    <property type="entry name" value="Rhomboid like 2"/>
    <property type="match status" value="1"/>
</dbReference>
<evidence type="ECO:0000256" key="7">
    <source>
        <dbReference type="ARBA" id="ARBA00022516"/>
    </source>
</evidence>
<name>A0AAW1JDQ7_POPJA</name>
<keyword evidence="15 20" id="KW-0443">Lipid metabolism</keyword>
<dbReference type="GO" id="GO:0032049">
    <property type="term" value="P:cardiolipin biosynthetic process"/>
    <property type="evidence" value="ECO:0007669"/>
    <property type="project" value="InterPro"/>
</dbReference>
<reference evidence="23 24" key="1">
    <citation type="journal article" date="2024" name="BMC Genomics">
        <title>De novo assembly and annotation of Popillia japonica's genome with initial clues to its potential as an invasive pest.</title>
        <authorList>
            <person name="Cucini C."/>
            <person name="Boschi S."/>
            <person name="Funari R."/>
            <person name="Cardaioli E."/>
            <person name="Iannotti N."/>
            <person name="Marturano G."/>
            <person name="Paoli F."/>
            <person name="Bruttini M."/>
            <person name="Carapelli A."/>
            <person name="Frati F."/>
            <person name="Nardi F."/>
        </authorList>
    </citation>
    <scope>NUCLEOTIDE SEQUENCE [LARGE SCALE GENOMIC DNA]</scope>
    <source>
        <strain evidence="23">DMR45628</strain>
    </source>
</reference>
<evidence type="ECO:0000256" key="19">
    <source>
        <dbReference type="ARBA" id="ARBA00048586"/>
    </source>
</evidence>
<dbReference type="InterPro" id="IPR022764">
    <property type="entry name" value="Peptidase_S54_rhomboid_dom"/>
</dbReference>
<keyword evidence="7 20" id="KW-0444">Lipid biosynthesis</keyword>
<evidence type="ECO:0000256" key="4">
    <source>
        <dbReference type="ARBA" id="ARBA00005042"/>
    </source>
</evidence>
<keyword evidence="11" id="KW-0677">Repeat</keyword>
<dbReference type="Pfam" id="PF01694">
    <property type="entry name" value="Rhomboid"/>
    <property type="match status" value="1"/>
</dbReference>
<dbReference type="SUPFAM" id="SSF56024">
    <property type="entry name" value="Phospholipase D/nuclease"/>
    <property type="match status" value="1"/>
</dbReference>
<keyword evidence="20" id="KW-0496">Mitochondrion</keyword>
<organism evidence="23 24">
    <name type="scientific">Popillia japonica</name>
    <name type="common">Japanese beetle</name>
    <dbReference type="NCBI Taxonomy" id="7064"/>
    <lineage>
        <taxon>Eukaryota</taxon>
        <taxon>Metazoa</taxon>
        <taxon>Ecdysozoa</taxon>
        <taxon>Arthropoda</taxon>
        <taxon>Hexapoda</taxon>
        <taxon>Insecta</taxon>
        <taxon>Pterygota</taxon>
        <taxon>Neoptera</taxon>
        <taxon>Endopterygota</taxon>
        <taxon>Coleoptera</taxon>
        <taxon>Polyphaga</taxon>
        <taxon>Scarabaeiformia</taxon>
        <taxon>Scarabaeidae</taxon>
        <taxon>Rutelinae</taxon>
        <taxon>Popillia</taxon>
    </lineage>
</organism>
<dbReference type="Pfam" id="PF00614">
    <property type="entry name" value="PLDc"/>
    <property type="match status" value="1"/>
</dbReference>
<evidence type="ECO:0000256" key="17">
    <source>
        <dbReference type="ARBA" id="ARBA00023209"/>
    </source>
</evidence>
<comment type="catalytic activity">
    <reaction evidence="19 20">
        <text>a CDP-1,2-diacyl-sn-glycerol + sn-glycerol 3-phosphate = a 1,2-diacyl-sn-glycero-3-phospho-(1'-sn-glycero-3'-phosphate) + CMP + H(+)</text>
        <dbReference type="Rhea" id="RHEA:12593"/>
        <dbReference type="ChEBI" id="CHEBI:15378"/>
        <dbReference type="ChEBI" id="CHEBI:57597"/>
        <dbReference type="ChEBI" id="CHEBI:58332"/>
        <dbReference type="ChEBI" id="CHEBI:60110"/>
        <dbReference type="ChEBI" id="CHEBI:60377"/>
        <dbReference type="EC" id="2.7.8.5"/>
    </reaction>
</comment>
<comment type="catalytic activity">
    <reaction evidence="1">
        <text>Cleaves type-1 transmembrane domains using a catalytic dyad composed of serine and histidine that are contributed by different transmembrane domains.</text>
        <dbReference type="EC" id="3.4.21.105"/>
    </reaction>
</comment>
<comment type="function">
    <text evidence="2 20">Functions in the biosynthesis of the anionic phospholipids phosphatidylglycerol and cardiolipin.</text>
</comment>
<dbReference type="Gene3D" id="1.20.1540.10">
    <property type="entry name" value="Rhomboid-like"/>
    <property type="match status" value="1"/>
</dbReference>
<comment type="subcellular location">
    <subcellularLocation>
        <location evidence="3">Membrane</location>
        <topology evidence="3">Multi-pass membrane protein</topology>
    </subcellularLocation>
    <subcellularLocation>
        <location evidence="20">Mitochondrion</location>
    </subcellularLocation>
</comment>
<dbReference type="GO" id="GO:0005524">
    <property type="term" value="F:ATP binding"/>
    <property type="evidence" value="ECO:0007669"/>
    <property type="project" value="UniProtKB-KW"/>
</dbReference>
<evidence type="ECO:0000256" key="10">
    <source>
        <dbReference type="ARBA" id="ARBA00022692"/>
    </source>
</evidence>
<evidence type="ECO:0000256" key="2">
    <source>
        <dbReference type="ARBA" id="ARBA00003537"/>
    </source>
</evidence>
<dbReference type="GO" id="GO:0004252">
    <property type="term" value="F:serine-type endopeptidase activity"/>
    <property type="evidence" value="ECO:0007669"/>
    <property type="project" value="InterPro"/>
</dbReference>
<evidence type="ECO:0000256" key="12">
    <source>
        <dbReference type="ARBA" id="ARBA00022801"/>
    </source>
</evidence>
<dbReference type="InterPro" id="IPR035952">
    <property type="entry name" value="Rhomboid-like_sf"/>
</dbReference>
<protein>
    <recommendedName>
        <fullName evidence="20">CDP-diacylglycerol--glycerol-3-phosphate 3-phosphatidyltransferase</fullName>
        <ecNumber evidence="20">2.7.8.5</ecNumber>
    </recommendedName>
</protein>
<evidence type="ECO:0000256" key="16">
    <source>
        <dbReference type="ARBA" id="ARBA00023136"/>
    </source>
</evidence>
<comment type="caution">
    <text evidence="23">The sequence shown here is derived from an EMBL/GenBank/DDBJ whole genome shotgun (WGS) entry which is preliminary data.</text>
</comment>
<feature type="transmembrane region" description="Helical" evidence="21">
    <location>
        <begin position="205"/>
        <end position="224"/>
    </location>
</feature>
<keyword evidence="18 20" id="KW-1208">Phospholipid metabolism</keyword>
<dbReference type="EMBL" id="JASPKY010000419">
    <property type="protein sequence ID" value="KAK9701226.1"/>
    <property type="molecule type" value="Genomic_DNA"/>
</dbReference>
<evidence type="ECO:0000256" key="1">
    <source>
        <dbReference type="ARBA" id="ARBA00000156"/>
    </source>
</evidence>
<dbReference type="InterPro" id="IPR001736">
    <property type="entry name" value="PLipase_D/transphosphatidylase"/>
</dbReference>
<keyword evidence="20" id="KW-0067">ATP-binding</keyword>
<comment type="pathway">
    <text evidence="4 20">Phospholipid metabolism; phosphatidylglycerol biosynthesis; phosphatidylglycerol from CDP-diacylglycerol: step 1/2.</text>
</comment>
<comment type="similarity">
    <text evidence="5">Belongs to the peptidase S54 family.</text>
</comment>
<dbReference type="GO" id="GO:0005739">
    <property type="term" value="C:mitochondrion"/>
    <property type="evidence" value="ECO:0007669"/>
    <property type="project" value="UniProtKB-SubCell"/>
</dbReference>